<feature type="chain" id="PRO_5045746827" evidence="2">
    <location>
        <begin position="35"/>
        <end position="230"/>
    </location>
</feature>
<sequence>MGIKSRGLKAARNAAVSGAAVLGLVLGATGTAQAAVDDSNRIVSNGLEVVVSQEDTFIHGVPALGGSPFNREWFHNGRGKAVLSGEDAADATSTFQFGYQFAWAGSVDGKIGVTYSTPQLELETGAEGTATVGLDPLDAPAEAEVTVGSTATVTDILPQAYAEIELTPAPGIEELVVTEGEFDGDYKEVQFANVHGTGSGIIGSVQVRPFVRVITANGDNVTTYGKPWTV</sequence>
<dbReference type="SUPFAM" id="SSF56959">
    <property type="entry name" value="Leukocidin-like"/>
    <property type="match status" value="1"/>
</dbReference>
<keyword evidence="4" id="KW-1185">Reference proteome</keyword>
<dbReference type="InterPro" id="IPR015286">
    <property type="entry name" value="Porin_fam_mycobact-type"/>
</dbReference>
<name>A0ABQ0YSW5_9NOCA</name>
<evidence type="ECO:0000313" key="4">
    <source>
        <dbReference type="Proteomes" id="UP000325466"/>
    </source>
</evidence>
<evidence type="ECO:0000256" key="2">
    <source>
        <dbReference type="SAM" id="SignalP"/>
    </source>
</evidence>
<gene>
    <name evidence="3" type="ORF">RAJCM14343_4856</name>
</gene>
<dbReference type="Proteomes" id="UP000325466">
    <property type="component" value="Unassembled WGS sequence"/>
</dbReference>
<proteinExistence type="predicted"/>
<keyword evidence="1 2" id="KW-0732">Signal</keyword>
<reference evidence="3 4" key="1">
    <citation type="journal article" date="2018" name="Biodegradation">
        <title>1,4-Dioxane degradation characteristics of Rhodococcus aetherivorans JCM 14343.</title>
        <authorList>
            <person name="Inoue D."/>
            <person name="Tsunoda T."/>
            <person name="Yamamoto N."/>
            <person name="Ike M."/>
            <person name="Sei K."/>
        </authorList>
    </citation>
    <scope>NUCLEOTIDE SEQUENCE [LARGE SCALE GENOMIC DNA]</scope>
    <source>
        <strain evidence="3 4">JCM 14343</strain>
    </source>
</reference>
<dbReference type="Gene3D" id="2.10.300.10">
    <property type="entry name" value="Porin MspA ribbon domain"/>
    <property type="match status" value="1"/>
</dbReference>
<accession>A0ABQ0YSW5</accession>
<evidence type="ECO:0000256" key="1">
    <source>
        <dbReference type="ARBA" id="ARBA00022729"/>
    </source>
</evidence>
<evidence type="ECO:0000313" key="3">
    <source>
        <dbReference type="EMBL" id="GES39583.1"/>
    </source>
</evidence>
<dbReference type="Gene3D" id="2.60.40.1650">
    <property type="entry name" value="Porin MspA (Ig-like beta-sandwich domain)"/>
    <property type="match status" value="1"/>
</dbReference>
<protein>
    <submittedName>
        <fullName evidence="3">Porin</fullName>
    </submittedName>
</protein>
<comment type="caution">
    <text evidence="3">The sequence shown here is derived from an EMBL/GenBank/DDBJ whole genome shotgun (WGS) entry which is preliminary data.</text>
</comment>
<dbReference type="InterPro" id="IPR036435">
    <property type="entry name" value="Leukocidin/porin_MspA_sf"/>
</dbReference>
<feature type="signal peptide" evidence="2">
    <location>
        <begin position="1"/>
        <end position="34"/>
    </location>
</feature>
<dbReference type="RefSeq" id="WP_029542039.1">
    <property type="nucleotide sequence ID" value="NZ_BAAAYP010000007.1"/>
</dbReference>
<dbReference type="Pfam" id="PF09203">
    <property type="entry name" value="MspA"/>
    <property type="match status" value="1"/>
</dbReference>
<dbReference type="EMBL" id="BLAH01000124">
    <property type="protein sequence ID" value="GES39583.1"/>
    <property type="molecule type" value="Genomic_DNA"/>
</dbReference>
<organism evidence="3 4">
    <name type="scientific">Rhodococcus aetherivorans</name>
    <dbReference type="NCBI Taxonomy" id="191292"/>
    <lineage>
        <taxon>Bacteria</taxon>
        <taxon>Bacillati</taxon>
        <taxon>Actinomycetota</taxon>
        <taxon>Actinomycetes</taxon>
        <taxon>Mycobacteriales</taxon>
        <taxon>Nocardiaceae</taxon>
        <taxon>Rhodococcus</taxon>
    </lineage>
</organism>